<sequence>MASIQVQHLRGLQQGHNHMEKICTFESGSSRPSIRWRWYTESSVRNTTQILTPQSHIIDNFRANDQNANTIVHFRNAQILNSMQESNPGLPLWIDGFMAQNPPI</sequence>
<dbReference type="EMBL" id="LGRN01000013">
    <property type="protein sequence ID" value="OJD19294.1"/>
    <property type="molecule type" value="Genomic_DNA"/>
</dbReference>
<accession>A0A1J9PSQ5</accession>
<protein>
    <submittedName>
        <fullName evidence="1">Uncharacterized protein</fullName>
    </submittedName>
</protein>
<evidence type="ECO:0000313" key="1">
    <source>
        <dbReference type="EMBL" id="OJD19294.1"/>
    </source>
</evidence>
<dbReference type="VEuPathDB" id="FungiDB:AJ78_00743"/>
<evidence type="ECO:0000313" key="2">
    <source>
        <dbReference type="Proteomes" id="UP000182235"/>
    </source>
</evidence>
<proteinExistence type="predicted"/>
<keyword evidence="2" id="KW-1185">Reference proteome</keyword>
<gene>
    <name evidence="1" type="ORF">AJ78_00743</name>
</gene>
<comment type="caution">
    <text evidence="1">The sequence shown here is derived from an EMBL/GenBank/DDBJ whole genome shotgun (WGS) entry which is preliminary data.</text>
</comment>
<dbReference type="Proteomes" id="UP000182235">
    <property type="component" value="Unassembled WGS sequence"/>
</dbReference>
<dbReference type="AlphaFoldDB" id="A0A1J9PSQ5"/>
<organism evidence="1 2">
    <name type="scientific">Emergomyces pasteurianus Ep9510</name>
    <dbReference type="NCBI Taxonomy" id="1447872"/>
    <lineage>
        <taxon>Eukaryota</taxon>
        <taxon>Fungi</taxon>
        <taxon>Dikarya</taxon>
        <taxon>Ascomycota</taxon>
        <taxon>Pezizomycotina</taxon>
        <taxon>Eurotiomycetes</taxon>
        <taxon>Eurotiomycetidae</taxon>
        <taxon>Onygenales</taxon>
        <taxon>Ajellomycetaceae</taxon>
        <taxon>Emergomyces</taxon>
    </lineage>
</organism>
<name>A0A1J9PSQ5_9EURO</name>
<reference evidence="1 2" key="1">
    <citation type="submission" date="2015-07" db="EMBL/GenBank/DDBJ databases">
        <title>Emmonsia species relationships and genome sequence.</title>
        <authorList>
            <consortium name="The Broad Institute Genomics Platform"/>
            <person name="Cuomo C.A."/>
            <person name="Munoz J.F."/>
            <person name="Imamovic A."/>
            <person name="Priest M.E."/>
            <person name="Young S."/>
            <person name="Clay O.K."/>
            <person name="McEwen J.G."/>
        </authorList>
    </citation>
    <scope>NUCLEOTIDE SEQUENCE [LARGE SCALE GENOMIC DNA]</scope>
    <source>
        <strain evidence="1 2">UAMH 9510</strain>
    </source>
</reference>